<organism evidence="1 2">
    <name type="scientific">Thermofilum pendens (strain DSM 2475 / Hrk 5)</name>
    <dbReference type="NCBI Taxonomy" id="368408"/>
    <lineage>
        <taxon>Archaea</taxon>
        <taxon>Thermoproteota</taxon>
        <taxon>Thermoprotei</taxon>
        <taxon>Thermofilales</taxon>
        <taxon>Thermofilaceae</taxon>
        <taxon>Thermofilum</taxon>
    </lineage>
</organism>
<dbReference type="HOGENOM" id="CLU_2839565_0_0_2"/>
<dbReference type="Proteomes" id="UP000000641">
    <property type="component" value="Chromosome"/>
</dbReference>
<dbReference type="EMBL" id="CP000505">
    <property type="protein sequence ID" value="ABL79164.1"/>
    <property type="molecule type" value="Genomic_DNA"/>
</dbReference>
<reference evidence="2" key="1">
    <citation type="journal article" date="2008" name="J. Bacteriol.">
        <title>Genome sequence of Thermofilum pendens reveals an exceptional loss of biosynthetic pathways without genome reduction.</title>
        <authorList>
            <person name="Anderson I."/>
            <person name="Rodriguez J."/>
            <person name="Susanti D."/>
            <person name="Porat I."/>
            <person name="Reich C."/>
            <person name="Ulrich L.E."/>
            <person name="Elkins J.G."/>
            <person name="Mavromatis K."/>
            <person name="Lykidis A."/>
            <person name="Kim E."/>
            <person name="Thompson L.S."/>
            <person name="Nolan M."/>
            <person name="Land M."/>
            <person name="Copeland A."/>
            <person name="Lapidus A."/>
            <person name="Lucas S."/>
            <person name="Detter C."/>
            <person name="Zhulin I.B."/>
            <person name="Olsen G.J."/>
            <person name="Whitman W."/>
            <person name="Mukhopadhyay B."/>
            <person name="Bristow J."/>
            <person name="Kyrpides N."/>
        </authorList>
    </citation>
    <scope>NUCLEOTIDE SEQUENCE [LARGE SCALE GENOMIC DNA]</scope>
    <source>
        <strain evidence="2">DSM 2475 / Hrk 5</strain>
    </source>
</reference>
<dbReference type="OrthoDB" id="371763at2157"/>
<dbReference type="eggNOG" id="arCOG06085">
    <property type="taxonomic scope" value="Archaea"/>
</dbReference>
<evidence type="ECO:0000313" key="1">
    <source>
        <dbReference type="EMBL" id="ABL79164.1"/>
    </source>
</evidence>
<keyword evidence="2" id="KW-1185">Reference proteome</keyword>
<dbReference type="RefSeq" id="WP_011753429.1">
    <property type="nucleotide sequence ID" value="NC_008698.1"/>
</dbReference>
<dbReference type="STRING" id="368408.Tpen_1769"/>
<dbReference type="GeneID" id="4601946"/>
<protein>
    <recommendedName>
        <fullName evidence="3">VapB-type antitoxin</fullName>
    </recommendedName>
</protein>
<evidence type="ECO:0008006" key="3">
    <source>
        <dbReference type="Google" id="ProtNLM"/>
    </source>
</evidence>
<proteinExistence type="predicted"/>
<dbReference type="KEGG" id="tpe:Tpen_1769"/>
<gene>
    <name evidence="1" type="ordered locus">Tpen_1769</name>
</gene>
<evidence type="ECO:0000313" key="2">
    <source>
        <dbReference type="Proteomes" id="UP000000641"/>
    </source>
</evidence>
<dbReference type="EnsemblBacteria" id="ABL79164">
    <property type="protein sequence ID" value="ABL79164"/>
    <property type="gene ID" value="Tpen_1769"/>
</dbReference>
<sequence length="66" mass="7603">MAKSIRLRESTYRALVRLKERMGARSFDEVVAKLAYKELGIPEDLFGADRGKVEPFSPEDRMEDRA</sequence>
<dbReference type="AlphaFoldDB" id="A1S134"/>
<accession>A1S134</accession>
<name>A1S134_THEPD</name>